<evidence type="ECO:0000313" key="2">
    <source>
        <dbReference type="EMBL" id="THE09134.1"/>
    </source>
</evidence>
<dbReference type="AlphaFoldDB" id="A0A4S3PJA7"/>
<proteinExistence type="predicted"/>
<dbReference type="Proteomes" id="UP000306477">
    <property type="component" value="Unassembled WGS sequence"/>
</dbReference>
<dbReference type="EMBL" id="SLUB01000101">
    <property type="protein sequence ID" value="THE09134.1"/>
    <property type="molecule type" value="Genomic_DNA"/>
</dbReference>
<gene>
    <name evidence="2" type="ORF">E1I69_23545</name>
</gene>
<reference evidence="2 3" key="1">
    <citation type="journal article" date="2019" name="Indoor Air">
        <title>Impacts of indoor surface finishes on bacterial viability.</title>
        <authorList>
            <person name="Hu J."/>
            <person name="Maamar S.B."/>
            <person name="Glawe A.J."/>
            <person name="Gottel N."/>
            <person name="Gilbert J.A."/>
            <person name="Hartmann E.M."/>
        </authorList>
    </citation>
    <scope>NUCLEOTIDE SEQUENCE [LARGE SCALE GENOMIC DNA]</scope>
    <source>
        <strain evidence="2 3">AF060A6</strain>
    </source>
</reference>
<feature type="transmembrane region" description="Helical" evidence="1">
    <location>
        <begin position="96"/>
        <end position="123"/>
    </location>
</feature>
<organism evidence="2 3">
    <name type="scientific">Bacillus timonensis</name>
    <dbReference type="NCBI Taxonomy" id="1033734"/>
    <lineage>
        <taxon>Bacteria</taxon>
        <taxon>Bacillati</taxon>
        <taxon>Bacillota</taxon>
        <taxon>Bacilli</taxon>
        <taxon>Bacillales</taxon>
        <taxon>Bacillaceae</taxon>
        <taxon>Bacillus</taxon>
    </lineage>
</organism>
<name>A0A4S3PJA7_9BACI</name>
<accession>A0A4S3PJA7</accession>
<keyword evidence="1" id="KW-0812">Transmembrane</keyword>
<keyword evidence="1" id="KW-1133">Transmembrane helix</keyword>
<feature type="transmembrane region" description="Helical" evidence="1">
    <location>
        <begin position="54"/>
        <end position="75"/>
    </location>
</feature>
<dbReference type="OrthoDB" id="1707305at2"/>
<keyword evidence="1" id="KW-0472">Membrane</keyword>
<keyword evidence="3" id="KW-1185">Reference proteome</keyword>
<feature type="transmembrane region" description="Helical" evidence="1">
    <location>
        <begin position="167"/>
        <end position="187"/>
    </location>
</feature>
<feature type="transmembrane region" description="Helical" evidence="1">
    <location>
        <begin position="135"/>
        <end position="155"/>
    </location>
</feature>
<protein>
    <submittedName>
        <fullName evidence="2">ABC transporter permease</fullName>
    </submittedName>
</protein>
<feature type="transmembrane region" description="Helical" evidence="1">
    <location>
        <begin position="221"/>
        <end position="239"/>
    </location>
</feature>
<dbReference type="RefSeq" id="WP_136381941.1">
    <property type="nucleotide sequence ID" value="NZ_SLUB01000101.1"/>
</dbReference>
<sequence>MINYLKSESYRLLRKKGTHITGLICLLLIVAAAATLYFFEQFDPNFPYATSKFFYSNVISGGLLIVIVGLIYNTALTGKDLSLIKQSISFGISRNIIFWSKLILTLSYFLLICVVGIVLMIALGENLFTGENQSVRNFLLACVNMAPIVLSGFFLTHTLKMLKVGEVYIFIVLLFIFGLSGSLLRVFRPFAGLRELHKNAPNTLLNDNLMSYLDGAAQFNYHYWVVGIVISVISLLIGAKKFANKNID</sequence>
<evidence type="ECO:0000313" key="3">
    <source>
        <dbReference type="Proteomes" id="UP000306477"/>
    </source>
</evidence>
<evidence type="ECO:0000256" key="1">
    <source>
        <dbReference type="SAM" id="Phobius"/>
    </source>
</evidence>
<feature type="transmembrane region" description="Helical" evidence="1">
    <location>
        <begin position="20"/>
        <end position="39"/>
    </location>
</feature>
<comment type="caution">
    <text evidence="2">The sequence shown here is derived from an EMBL/GenBank/DDBJ whole genome shotgun (WGS) entry which is preliminary data.</text>
</comment>